<accession>A0A0F9TGV9</accession>
<dbReference type="EMBL" id="LAZR01001689">
    <property type="protein sequence ID" value="KKN40688.1"/>
    <property type="molecule type" value="Genomic_DNA"/>
</dbReference>
<sequence>MFIVFNEATAETVGEFDTLEEAKAVVSDEPEDRFIHDDRRMVGHFTDDGGDTWDTIPYSAAC</sequence>
<gene>
    <name evidence="1" type="ORF">LCGC14_0730720</name>
</gene>
<dbReference type="AlphaFoldDB" id="A0A0F9TGV9"/>
<organism evidence="1">
    <name type="scientific">marine sediment metagenome</name>
    <dbReference type="NCBI Taxonomy" id="412755"/>
    <lineage>
        <taxon>unclassified sequences</taxon>
        <taxon>metagenomes</taxon>
        <taxon>ecological metagenomes</taxon>
    </lineage>
</organism>
<name>A0A0F9TGV9_9ZZZZ</name>
<protein>
    <submittedName>
        <fullName evidence="1">Uncharacterized protein</fullName>
    </submittedName>
</protein>
<comment type="caution">
    <text evidence="1">The sequence shown here is derived from an EMBL/GenBank/DDBJ whole genome shotgun (WGS) entry which is preliminary data.</text>
</comment>
<reference evidence="1" key="1">
    <citation type="journal article" date="2015" name="Nature">
        <title>Complex archaea that bridge the gap between prokaryotes and eukaryotes.</title>
        <authorList>
            <person name="Spang A."/>
            <person name="Saw J.H."/>
            <person name="Jorgensen S.L."/>
            <person name="Zaremba-Niedzwiedzka K."/>
            <person name="Martijn J."/>
            <person name="Lind A.E."/>
            <person name="van Eijk R."/>
            <person name="Schleper C."/>
            <person name="Guy L."/>
            <person name="Ettema T.J."/>
        </authorList>
    </citation>
    <scope>NUCLEOTIDE SEQUENCE</scope>
</reference>
<proteinExistence type="predicted"/>
<evidence type="ECO:0000313" key="1">
    <source>
        <dbReference type="EMBL" id="KKN40688.1"/>
    </source>
</evidence>